<name>A0A0A6PF47_9GAMM</name>
<evidence type="ECO:0000313" key="1">
    <source>
        <dbReference type="EMBL" id="KHD04766.1"/>
    </source>
</evidence>
<dbReference type="EMBL" id="JSZA02000200">
    <property type="protein sequence ID" value="KHD04766.1"/>
    <property type="molecule type" value="Genomic_DNA"/>
</dbReference>
<proteinExistence type="predicted"/>
<dbReference type="AlphaFoldDB" id="A0A0A6PF47"/>
<organism evidence="1 2">
    <name type="scientific">Candidatus Thiomargarita nelsonii</name>
    <dbReference type="NCBI Taxonomy" id="1003181"/>
    <lineage>
        <taxon>Bacteria</taxon>
        <taxon>Pseudomonadati</taxon>
        <taxon>Pseudomonadota</taxon>
        <taxon>Gammaproteobacteria</taxon>
        <taxon>Thiotrichales</taxon>
        <taxon>Thiotrichaceae</taxon>
        <taxon>Thiomargarita</taxon>
    </lineage>
</organism>
<dbReference type="Proteomes" id="UP000030428">
    <property type="component" value="Unassembled WGS sequence"/>
</dbReference>
<gene>
    <name evidence="1" type="ORF">PN36_29290</name>
</gene>
<comment type="caution">
    <text evidence="1">The sequence shown here is derived from an EMBL/GenBank/DDBJ whole genome shotgun (WGS) entry which is preliminary data.</text>
</comment>
<reference evidence="1 2" key="1">
    <citation type="journal article" date="2016" name="Front. Microbiol.">
        <title>Single-Cell (Meta-)Genomics of a Dimorphic Candidatus Thiomargarita nelsonii Reveals Genomic Plasticity.</title>
        <authorList>
            <person name="Flood B.E."/>
            <person name="Fliss P."/>
            <person name="Jones D.S."/>
            <person name="Dick G.J."/>
            <person name="Jain S."/>
            <person name="Kaster A.K."/>
            <person name="Winkel M."/>
            <person name="Mussmann M."/>
            <person name="Bailey J."/>
        </authorList>
    </citation>
    <scope>NUCLEOTIDE SEQUENCE [LARGE SCALE GENOMIC DNA]</scope>
    <source>
        <strain evidence="1">Hydrate Ridge</strain>
    </source>
</reference>
<sequence>MNVEEDKSNAIKKLWHNLFSKLLEELLSPVDIDVFPELPVMSNPPRADVVLLRRKYSKWTAKQRSVLPDGIRDTQASHIVLEFKYSESFNENAIRQAVGYDFFYKHAKQLDDITVQTFVLSARKPQSETLKRLGYETTQQPGVYRTKNPVYSPIILLSLNSLPDKQHNAYIKCFASHMRVKKKAFDTLMHSPLKGATHRLRWFLTGLREFWFTLKGAKMRIELTPEQLTEMGEMWGDSYFSSLTVEERLAGLNPQERLAGLNPQQLDELEKSLKTLKKRQAQ</sequence>
<evidence type="ECO:0000313" key="2">
    <source>
        <dbReference type="Proteomes" id="UP000030428"/>
    </source>
</evidence>
<protein>
    <submittedName>
        <fullName evidence="1">Uncharacterized protein</fullName>
    </submittedName>
</protein>
<accession>A0A0A6PF47</accession>
<keyword evidence="2" id="KW-1185">Reference proteome</keyword>